<comment type="subcellular location">
    <subcellularLocation>
        <location evidence="1">Membrane</location>
        <topology evidence="1">Multi-pass membrane protein</topology>
    </subcellularLocation>
</comment>
<dbReference type="PANTHER" id="PTHR11266:SF8">
    <property type="entry name" value="MPV17-LIKE PROTEIN 2"/>
    <property type="match status" value="1"/>
</dbReference>
<dbReference type="AlphaFoldDB" id="A0A0K8SG26"/>
<evidence type="ECO:0000256" key="4">
    <source>
        <dbReference type="ARBA" id="ARBA00022989"/>
    </source>
</evidence>
<evidence type="ECO:0000256" key="5">
    <source>
        <dbReference type="ARBA" id="ARBA00023136"/>
    </source>
</evidence>
<dbReference type="PANTHER" id="PTHR11266">
    <property type="entry name" value="PEROXISOMAL MEMBRANE PROTEIN 2, PXMP2 MPV17"/>
    <property type="match status" value="1"/>
</dbReference>
<dbReference type="EMBL" id="GBRD01013578">
    <property type="protein sequence ID" value="JAG52248.1"/>
    <property type="molecule type" value="Transcribed_RNA"/>
</dbReference>
<reference evidence="7" key="1">
    <citation type="submission" date="2014-09" db="EMBL/GenBank/DDBJ databases">
        <authorList>
            <person name="Magalhaes I.L.F."/>
            <person name="Oliveira U."/>
            <person name="Santos F.R."/>
            <person name="Vidigal T.H.D.A."/>
            <person name="Brescovit A.D."/>
            <person name="Santos A.J."/>
        </authorList>
    </citation>
    <scope>NUCLEOTIDE SEQUENCE</scope>
</reference>
<evidence type="ECO:0000256" key="3">
    <source>
        <dbReference type="ARBA" id="ARBA00022692"/>
    </source>
</evidence>
<comment type="similarity">
    <text evidence="2 6">Belongs to the peroxisomal membrane protein PXMP2/4 family.</text>
</comment>
<dbReference type="GO" id="GO:0005739">
    <property type="term" value="C:mitochondrion"/>
    <property type="evidence" value="ECO:0007669"/>
    <property type="project" value="TreeGrafter"/>
</dbReference>
<organism evidence="7">
    <name type="scientific">Lygus hesperus</name>
    <name type="common">Western plant bug</name>
    <dbReference type="NCBI Taxonomy" id="30085"/>
    <lineage>
        <taxon>Eukaryota</taxon>
        <taxon>Metazoa</taxon>
        <taxon>Ecdysozoa</taxon>
        <taxon>Arthropoda</taxon>
        <taxon>Hexapoda</taxon>
        <taxon>Insecta</taxon>
        <taxon>Pterygota</taxon>
        <taxon>Neoptera</taxon>
        <taxon>Paraneoptera</taxon>
        <taxon>Hemiptera</taxon>
        <taxon>Heteroptera</taxon>
        <taxon>Panheteroptera</taxon>
        <taxon>Cimicomorpha</taxon>
        <taxon>Miridae</taxon>
        <taxon>Mirini</taxon>
        <taxon>Lygus</taxon>
    </lineage>
</organism>
<accession>A0A0K8SG26</accession>
<dbReference type="InterPro" id="IPR007248">
    <property type="entry name" value="Mpv17_PMP22"/>
</dbReference>
<evidence type="ECO:0000313" key="7">
    <source>
        <dbReference type="EMBL" id="JAG52248.1"/>
    </source>
</evidence>
<protein>
    <recommendedName>
        <fullName evidence="8">Mpv17-like protein 2</fullName>
    </recommendedName>
</protein>
<dbReference type="Pfam" id="PF04117">
    <property type="entry name" value="Mpv17_PMP22"/>
    <property type="match status" value="1"/>
</dbReference>
<proteinExistence type="inferred from homology"/>
<keyword evidence="4" id="KW-1133">Transmembrane helix</keyword>
<evidence type="ECO:0008006" key="8">
    <source>
        <dbReference type="Google" id="ProtNLM"/>
    </source>
</evidence>
<evidence type="ECO:0000256" key="6">
    <source>
        <dbReference type="RuleBase" id="RU363053"/>
    </source>
</evidence>
<dbReference type="GO" id="GO:0061668">
    <property type="term" value="P:mitochondrial ribosome assembly"/>
    <property type="evidence" value="ECO:0007669"/>
    <property type="project" value="TreeGrafter"/>
</dbReference>
<keyword evidence="3" id="KW-0812">Transmembrane</keyword>
<keyword evidence="5" id="KW-0472">Membrane</keyword>
<sequence length="234" mass="27553">MLPWRIHLKCLFRCRFATKFGQVKRVTNRLFSDRYLFVTNIIISASLSGVGDAIEQKLHIGRKKEEEEEFDYVRSKNMCLSGITVGILTHKWYKWLDGKYPGRTLDIVKIKVLLDTLVFSPLQICTFFSTMGLLEKSDVSEVRAEIYEKGRLLYLFEWMVWAPLQVVNFYFLPAKYRVLFDNSFSLVYDIFVSYVKFDRPPEDPPVTRKYWWQTTQDQAPTNSPECKILVEDAN</sequence>
<dbReference type="GO" id="GO:0016020">
    <property type="term" value="C:membrane"/>
    <property type="evidence" value="ECO:0007669"/>
    <property type="project" value="UniProtKB-SubCell"/>
</dbReference>
<name>A0A0K8SG26_LYGHE</name>
<evidence type="ECO:0000256" key="1">
    <source>
        <dbReference type="ARBA" id="ARBA00004141"/>
    </source>
</evidence>
<evidence type="ECO:0000256" key="2">
    <source>
        <dbReference type="ARBA" id="ARBA00006824"/>
    </source>
</evidence>